<feature type="transmembrane region" description="Helical" evidence="1">
    <location>
        <begin position="6"/>
        <end position="22"/>
    </location>
</feature>
<feature type="non-terminal residue" evidence="2">
    <location>
        <position position="30"/>
    </location>
</feature>
<gene>
    <name evidence="2" type="ORF">METZ01_LOCUS343330</name>
</gene>
<keyword evidence="1" id="KW-0472">Membrane</keyword>
<sequence length="30" mass="3337">MTNSIARWFAASINIFLFLWIVPSSSHAGV</sequence>
<dbReference type="EMBL" id="UINC01117795">
    <property type="protein sequence ID" value="SVC90476.1"/>
    <property type="molecule type" value="Genomic_DNA"/>
</dbReference>
<protein>
    <submittedName>
        <fullName evidence="2">Uncharacterized protein</fullName>
    </submittedName>
</protein>
<name>A0A382QYG6_9ZZZZ</name>
<keyword evidence="1" id="KW-1133">Transmembrane helix</keyword>
<reference evidence="2" key="1">
    <citation type="submission" date="2018-05" db="EMBL/GenBank/DDBJ databases">
        <authorList>
            <person name="Lanie J.A."/>
            <person name="Ng W.-L."/>
            <person name="Kazmierczak K.M."/>
            <person name="Andrzejewski T.M."/>
            <person name="Davidsen T.M."/>
            <person name="Wayne K.J."/>
            <person name="Tettelin H."/>
            <person name="Glass J.I."/>
            <person name="Rusch D."/>
            <person name="Podicherti R."/>
            <person name="Tsui H.-C.T."/>
            <person name="Winkler M.E."/>
        </authorList>
    </citation>
    <scope>NUCLEOTIDE SEQUENCE</scope>
</reference>
<evidence type="ECO:0000313" key="2">
    <source>
        <dbReference type="EMBL" id="SVC90476.1"/>
    </source>
</evidence>
<dbReference type="AlphaFoldDB" id="A0A382QYG6"/>
<organism evidence="2">
    <name type="scientific">marine metagenome</name>
    <dbReference type="NCBI Taxonomy" id="408172"/>
    <lineage>
        <taxon>unclassified sequences</taxon>
        <taxon>metagenomes</taxon>
        <taxon>ecological metagenomes</taxon>
    </lineage>
</organism>
<keyword evidence="1" id="KW-0812">Transmembrane</keyword>
<evidence type="ECO:0000256" key="1">
    <source>
        <dbReference type="SAM" id="Phobius"/>
    </source>
</evidence>
<accession>A0A382QYG6</accession>
<proteinExistence type="predicted"/>